<gene>
    <name evidence="1" type="ORF">A4G28_05030</name>
</gene>
<sequence length="62" mass="7501">MKGINSEQETGHRRRRDRWTQRVDEIRRSATPVTDLDITLIDEDFSHFLGFTLPWVMRGWRD</sequence>
<accession>A0A162CVK5</accession>
<keyword evidence="2" id="KW-1185">Reference proteome</keyword>
<evidence type="ECO:0000313" key="2">
    <source>
        <dbReference type="Proteomes" id="UP000077342"/>
    </source>
</evidence>
<name>A0A162CVK5_9MYCO</name>
<dbReference type="AlphaFoldDB" id="A0A162CVK5"/>
<reference evidence="2" key="1">
    <citation type="submission" date="2016-04" db="EMBL/GenBank/DDBJ databases">
        <authorList>
            <person name="Strapagiel D."/>
            <person name="Borowka P."/>
            <person name="Marciniak B."/>
            <person name="Bakula Z."/>
            <person name="Van Ingen J."/>
            <person name="Safianowska A."/>
            <person name="Dziadek J."/>
            <person name="Jagielski T."/>
        </authorList>
    </citation>
    <scope>NUCLEOTIDE SEQUENCE [LARGE SCALE GENOMIC DNA]</scope>
    <source>
        <strain evidence="2">1010001458</strain>
    </source>
</reference>
<protein>
    <submittedName>
        <fullName evidence="1">Uncharacterized protein</fullName>
    </submittedName>
</protein>
<dbReference type="Proteomes" id="UP000077342">
    <property type="component" value="Unassembled WGS sequence"/>
</dbReference>
<proteinExistence type="predicted"/>
<dbReference type="EMBL" id="LWCI01000118">
    <property type="protein sequence ID" value="KZS61205.1"/>
    <property type="molecule type" value="Genomic_DNA"/>
</dbReference>
<comment type="caution">
    <text evidence="1">The sequence shown here is derived from an EMBL/GenBank/DDBJ whole genome shotgun (WGS) entry which is preliminary data.</text>
</comment>
<evidence type="ECO:0000313" key="1">
    <source>
        <dbReference type="EMBL" id="KZS61205.1"/>
    </source>
</evidence>
<organism evidence="1 2">
    <name type="scientific">Mycobacterium ostraviense</name>
    <dbReference type="NCBI Taxonomy" id="2738409"/>
    <lineage>
        <taxon>Bacteria</taxon>
        <taxon>Bacillati</taxon>
        <taxon>Actinomycetota</taxon>
        <taxon>Actinomycetes</taxon>
        <taxon>Mycobacteriales</taxon>
        <taxon>Mycobacteriaceae</taxon>
        <taxon>Mycobacterium</taxon>
    </lineage>
</organism>